<name>A0ABU6G2M5_9BACL</name>
<dbReference type="RefSeq" id="WP_326072657.1">
    <property type="nucleotide sequence ID" value="NZ_JARLKY010000031.1"/>
</dbReference>
<evidence type="ECO:0000313" key="1">
    <source>
        <dbReference type="EMBL" id="MEC0228412.1"/>
    </source>
</evidence>
<sequence>MERTLKSTKCVPHHKRHSIRKIAHENVGHIVVVQSLAGTFTGCLVSAHRTFLRLRVFNPVLGRFVIIRIPYAIIIRIRRVHCKSCN</sequence>
<keyword evidence="2" id="KW-1185">Reference proteome</keyword>
<evidence type="ECO:0008006" key="3">
    <source>
        <dbReference type="Google" id="ProtNLM"/>
    </source>
</evidence>
<comment type="caution">
    <text evidence="1">The sequence shown here is derived from an EMBL/GenBank/DDBJ whole genome shotgun (WGS) entry which is preliminary data.</text>
</comment>
<proteinExistence type="predicted"/>
<organism evidence="1 2">
    <name type="scientific">Paenibacillus alba</name>
    <dbReference type="NCBI Taxonomy" id="1197127"/>
    <lineage>
        <taxon>Bacteria</taxon>
        <taxon>Bacillati</taxon>
        <taxon>Bacillota</taxon>
        <taxon>Bacilli</taxon>
        <taxon>Bacillales</taxon>
        <taxon>Paenibacillaceae</taxon>
        <taxon>Paenibacillus</taxon>
    </lineage>
</organism>
<dbReference type="EMBL" id="JARLKY010000031">
    <property type="protein sequence ID" value="MEC0228412.1"/>
    <property type="molecule type" value="Genomic_DNA"/>
</dbReference>
<evidence type="ECO:0000313" key="2">
    <source>
        <dbReference type="Proteomes" id="UP001338137"/>
    </source>
</evidence>
<reference evidence="1 2" key="1">
    <citation type="submission" date="2023-03" db="EMBL/GenBank/DDBJ databases">
        <title>Bacillus Genome Sequencing.</title>
        <authorList>
            <person name="Dunlap C."/>
        </authorList>
    </citation>
    <scope>NUCLEOTIDE SEQUENCE [LARGE SCALE GENOMIC DNA]</scope>
    <source>
        <strain evidence="1 2">BD-533</strain>
    </source>
</reference>
<accession>A0ABU6G2M5</accession>
<gene>
    <name evidence="1" type="ORF">P4I72_14865</name>
</gene>
<dbReference type="Proteomes" id="UP001338137">
    <property type="component" value="Unassembled WGS sequence"/>
</dbReference>
<protein>
    <recommendedName>
        <fullName evidence="3">DUF2642 domain-containing protein</fullName>
    </recommendedName>
</protein>